<keyword evidence="3" id="KW-1185">Reference proteome</keyword>
<evidence type="ECO:0000313" key="2">
    <source>
        <dbReference type="EMBL" id="PYH95479.1"/>
    </source>
</evidence>
<reference evidence="2 3" key="1">
    <citation type="submission" date="2018-02" db="EMBL/GenBank/DDBJ databases">
        <title>The genomes of Aspergillus section Nigri reveals drivers in fungal speciation.</title>
        <authorList>
            <consortium name="DOE Joint Genome Institute"/>
            <person name="Vesth T.C."/>
            <person name="Nybo J."/>
            <person name="Theobald S."/>
            <person name="Brandl J."/>
            <person name="Frisvad J.C."/>
            <person name="Nielsen K.F."/>
            <person name="Lyhne E.K."/>
            <person name="Kogle M.E."/>
            <person name="Kuo A."/>
            <person name="Riley R."/>
            <person name="Clum A."/>
            <person name="Nolan M."/>
            <person name="Lipzen A."/>
            <person name="Salamov A."/>
            <person name="Henrissat B."/>
            <person name="Wiebenga A."/>
            <person name="De vries R.P."/>
            <person name="Grigoriev I.V."/>
            <person name="Mortensen U.H."/>
            <person name="Andersen M.R."/>
            <person name="Baker S.E."/>
        </authorList>
    </citation>
    <scope>NUCLEOTIDE SEQUENCE [LARGE SCALE GENOMIC DNA]</scope>
    <source>
        <strain evidence="2 3">CBS 707.79</strain>
    </source>
</reference>
<dbReference type="InterPro" id="IPR052523">
    <property type="entry name" value="Trichothecene_AcTrans"/>
</dbReference>
<dbReference type="EMBL" id="KZ825852">
    <property type="protein sequence ID" value="PYH95479.1"/>
    <property type="molecule type" value="Genomic_DNA"/>
</dbReference>
<organism evidence="2 3">
    <name type="scientific">Aspergillus ellipticus CBS 707.79</name>
    <dbReference type="NCBI Taxonomy" id="1448320"/>
    <lineage>
        <taxon>Eukaryota</taxon>
        <taxon>Fungi</taxon>
        <taxon>Dikarya</taxon>
        <taxon>Ascomycota</taxon>
        <taxon>Pezizomycotina</taxon>
        <taxon>Eurotiomycetes</taxon>
        <taxon>Eurotiomycetidae</taxon>
        <taxon>Eurotiales</taxon>
        <taxon>Aspergillaceae</taxon>
        <taxon>Aspergillus</taxon>
        <taxon>Aspergillus subgen. Circumdati</taxon>
    </lineage>
</organism>
<dbReference type="PROSITE" id="PS51186">
    <property type="entry name" value="GNAT"/>
    <property type="match status" value="1"/>
</dbReference>
<gene>
    <name evidence="2" type="ORF">BO71DRAFT_201471</name>
</gene>
<proteinExistence type="predicted"/>
<dbReference type="Pfam" id="PF00583">
    <property type="entry name" value="Acetyltransf_1"/>
    <property type="match status" value="1"/>
</dbReference>
<dbReference type="Proteomes" id="UP000247810">
    <property type="component" value="Unassembled WGS sequence"/>
</dbReference>
<dbReference type="AlphaFoldDB" id="A0A319DDL7"/>
<dbReference type="Gene3D" id="3.40.630.30">
    <property type="match status" value="1"/>
</dbReference>
<dbReference type="InterPro" id="IPR000182">
    <property type="entry name" value="GNAT_dom"/>
</dbReference>
<dbReference type="GO" id="GO:0016747">
    <property type="term" value="F:acyltransferase activity, transferring groups other than amino-acyl groups"/>
    <property type="evidence" value="ECO:0007669"/>
    <property type="project" value="InterPro"/>
</dbReference>
<dbReference type="CDD" id="cd04301">
    <property type="entry name" value="NAT_SF"/>
    <property type="match status" value="1"/>
</dbReference>
<dbReference type="SUPFAM" id="SSF55729">
    <property type="entry name" value="Acyl-CoA N-acyltransferases (Nat)"/>
    <property type="match status" value="1"/>
</dbReference>
<dbReference type="InterPro" id="IPR016181">
    <property type="entry name" value="Acyl_CoA_acyltransferase"/>
</dbReference>
<dbReference type="PANTHER" id="PTHR42791">
    <property type="entry name" value="GNAT FAMILY ACETYLTRANSFERASE"/>
    <property type="match status" value="1"/>
</dbReference>
<evidence type="ECO:0000313" key="3">
    <source>
        <dbReference type="Proteomes" id="UP000247810"/>
    </source>
</evidence>
<dbReference type="STRING" id="1448320.A0A319DDL7"/>
<dbReference type="OrthoDB" id="61113at2759"/>
<evidence type="ECO:0000259" key="1">
    <source>
        <dbReference type="PROSITE" id="PS51186"/>
    </source>
</evidence>
<accession>A0A319DDL7</accession>
<dbReference type="VEuPathDB" id="FungiDB:BO71DRAFT_201471"/>
<protein>
    <recommendedName>
        <fullName evidence="1">N-acetyltransferase domain-containing protein</fullName>
    </recommendedName>
</protein>
<dbReference type="PANTHER" id="PTHR42791:SF2">
    <property type="entry name" value="N-ACETYLTRANSFERASE DOMAIN-CONTAINING PROTEIN"/>
    <property type="match status" value="1"/>
</dbReference>
<feature type="domain" description="N-acetyltransferase" evidence="1">
    <location>
        <begin position="160"/>
        <end position="302"/>
    </location>
</feature>
<name>A0A319DDL7_9EURO</name>
<sequence length="305" mass="34390">MTQSAIPIRDKHHQQRPPVFYPQPYILYSSSSKYSIYIYTILYTSHPYTSPIVPKINIITTTTKMPFHILPCHPRDAPSLSEGMILARLTDPHWAFLFTDPSPAPIIASSTQRLPQNLTSNRPARRHEMVLDSDSNQPIAYCRWTLPPSLVAKGDVWLAAQVAEPTPEESAQYQRDFDAASDSAGRVPGMKSGELLEFRSEPLEKAEESVLQGLLKGEEVLTIEYLTTHPDFWRRGAGGMLVRRGTEIADQYGIKSYVMSEPDGLKVYLNSGFKVVDTVEVDYSRFGGQEPQVHYFMIREPVTVS</sequence>